<feature type="compositionally biased region" description="Basic and acidic residues" evidence="4">
    <location>
        <begin position="619"/>
        <end position="634"/>
    </location>
</feature>
<dbReference type="InterPro" id="IPR036964">
    <property type="entry name" value="RASGEF_cat_dom_sf"/>
</dbReference>
<dbReference type="CDD" id="cd06224">
    <property type="entry name" value="REM"/>
    <property type="match status" value="1"/>
</dbReference>
<keyword evidence="9" id="KW-0418">Kinase</keyword>
<dbReference type="GO" id="GO:0007264">
    <property type="term" value="P:small GTPase-mediated signal transduction"/>
    <property type="evidence" value="ECO:0007669"/>
    <property type="project" value="InterPro"/>
</dbReference>
<dbReference type="PANTHER" id="PTHR21560:SF0">
    <property type="entry name" value="KINASE NON-CATALYTIC C-LOBE DOMAIN-CONTAINING PROTEIN 1"/>
    <property type="match status" value="1"/>
</dbReference>
<feature type="compositionally biased region" description="Basic and acidic residues" evidence="4">
    <location>
        <begin position="933"/>
        <end position="942"/>
    </location>
</feature>
<dbReference type="Gene3D" id="1.10.840.10">
    <property type="entry name" value="Ras guanine-nucleotide exchange factors catalytic domain"/>
    <property type="match status" value="1"/>
</dbReference>
<protein>
    <submittedName>
        <fullName evidence="9">Kinase non-catalytic C-lobe domain-containing protein 1 isoform X1</fullName>
    </submittedName>
</protein>
<accession>A0A1S3AEJ1</accession>
<evidence type="ECO:0000259" key="6">
    <source>
        <dbReference type="PROSITE" id="PS50212"/>
    </source>
</evidence>
<feature type="region of interest" description="Disordered" evidence="4">
    <location>
        <begin position="619"/>
        <end position="639"/>
    </location>
</feature>
<feature type="region of interest" description="Disordered" evidence="4">
    <location>
        <begin position="297"/>
        <end position="371"/>
    </location>
</feature>
<evidence type="ECO:0000259" key="7">
    <source>
        <dbReference type="PROSITE" id="PS51377"/>
    </source>
</evidence>
<dbReference type="GO" id="GO:0043025">
    <property type="term" value="C:neuronal cell body"/>
    <property type="evidence" value="ECO:0007669"/>
    <property type="project" value="TreeGrafter"/>
</dbReference>
<keyword evidence="1 3" id="KW-0344">Guanine-nucleotide releasing factor</keyword>
<dbReference type="eggNOG" id="ENOG502QSHW">
    <property type="taxonomic scope" value="Eukaryota"/>
</dbReference>
<dbReference type="Gene3D" id="1.10.510.10">
    <property type="entry name" value="Transferase(Phosphotransferase) domain 1"/>
    <property type="match status" value="2"/>
</dbReference>
<keyword evidence="9" id="KW-0808">Transferase</keyword>
<feature type="region of interest" description="Disordered" evidence="4">
    <location>
        <begin position="213"/>
        <end position="251"/>
    </location>
</feature>
<keyword evidence="2" id="KW-0677">Repeat</keyword>
<dbReference type="Proteomes" id="UP001652624">
    <property type="component" value="Chromosome 14"/>
</dbReference>
<dbReference type="Gene3D" id="1.20.870.10">
    <property type="entry name" value="Son of sevenless (SoS) protein Chain: S domain 1"/>
    <property type="match status" value="1"/>
</dbReference>
<dbReference type="SUPFAM" id="SSF56112">
    <property type="entry name" value="Protein kinase-like (PK-like)"/>
    <property type="match status" value="1"/>
</dbReference>
<dbReference type="InterPro" id="IPR000651">
    <property type="entry name" value="Ras-like_Gua-exchang_fac_N"/>
</dbReference>
<evidence type="ECO:0000313" key="8">
    <source>
        <dbReference type="Proteomes" id="UP001652624"/>
    </source>
</evidence>
<keyword evidence="8" id="KW-1185">Reference proteome</keyword>
<dbReference type="PANTHER" id="PTHR21560">
    <property type="entry name" value="VERY KIND PROTEIN"/>
    <property type="match status" value="1"/>
</dbReference>
<dbReference type="PROSITE" id="PS50212">
    <property type="entry name" value="RASGEF_NTER"/>
    <property type="match status" value="1"/>
</dbReference>
<sequence>MESPRFREDGEDLDFYFQPLPPLAEDEENVSLADILSLRARGLSEQEAWAVGLECGLSLHKVAHAGLFQTLCITPDTLAFDTSGHVSFMEQLSDDPEGAFVPPEFDDTGNTFEAHVYSLGATLKAALDFMGEPEPEPEPRLSHELEALLDRMQALDPRERPDLQSVIVLCEQKLWPVSSCRLCRSLSAVGRRVLSIESFGAFPDISENTWTGRLAPRTVGTRRRPPDPADAGDPQTPSREDPGQPRALKPLFSAPLRNGQSLSLQRLGSLVLGPQPGCPGRSSLRKVRTLSWLLPEAPEAGPTEASPEGRHGHSSTRPQPEPWQGKSGASVQAALEEKVTPAAQHPPKARSAAQSAGAPEGALDSAEDPGSLTEQAVSLQTLLSTLGRPLKEYELWALSHACLSALWTQRQHPAYLCPDSVLVAKDGAVFFRPPPANGAHNAFFLAPEVAEQKLVTEKASVYCMAAVLWTAARFCVPQGQKLALPHRLKALLLDMARRSPRERPAPAEAVKVCGAYLLQRGMDSRKVLAHLLTATCKVDHQEETISLQTSLSPEDPRVAPAHLPSSGFMPIRGDTRLVPCQEPMPGQGATELPLALNSAATDFRPILLSRDIGVAREDLADSPEEHGDWQDEQSKGQWVRGAAPDLESPQLEAASPGQELELRALAPGLPTSSSPPSMAHTPLEHQQEAQPPIAAPHHTLGPQYPEPTASTHAHRPPPAGPPRVTDPPSPGQEPRGPHPASANAESLGDPPHGEQDGQAPSGPPQQPRPAREPSGVDTPAPRGPAGPSLQEAMSLIQEHFASDGYPDNGLETLIMGEYIFGLRDLTFSTFCGAVSEKFCDLFWGEKLLLSLFSVVNGHRTFEEPPSQPGPGCTLSSTRTPQLGEGTEQLPAACRDQAPCPPSAPAPVDGLSRGNFEVGFRSQRPVSVQDTRPALHGEAHPEGSADAGAQPAPPGEARPAAAWSCGPGWGSAFYEADCFGPDVQKYLQDLGVHGATQGAPTSAHSMGLEQQLLMEKRNFRKTLKFYQKLLQKEKRNKGSEVKSMVTRLKGQLEEMRSRVRFLGLVRRYLQVVYAEQWGLEPSMLPVIVHLAGAPCDSLALSPLDESSSLIFYNVSKQVCGGQQSRARVLQAGTPLGLMAYLYSSDAFLEGYVQQFLYTFRYFCTPQDFLHFLLDRIRSALPRAQQDPASTFTRIYKRSLCVLQAWVEDCGALDFAHSPGLLATLRDFLSSQVLPLDSSAEPLLALLALGTERGAEGSPHGADLEAPTEAENARPLNSLCKRLTEDGLSRKSFPWRLTWGHGLSLPPKERPYTIAAALPRPRLLEEACSPHTKAGEKGPYFLSQLSTQQLSSQLTLLQQELFQKCHPVHFLNSRALGVLDQSAAAPRASMAERPAGACSLFLPGCTQDPFLLQLLRHAEDVTTWVAAEIVTCHGSKLQVSLLSKFLLTAKCCYEQRNFATAMQILGGLEHPAVRRSPAWRLLPAKVAEVLEELKAVEVFLKSDSLCLMEGRRFRAQPTLPSAHLLAMHIQQLETGGFTMTNGAHRWSKLRNIARVASQVQAFQESPYALAPDPKLQAHLRQRMARFSGADVCSLAADPHPGLAPTPTAAGKHTSRLQDKLRRMRATFQ</sequence>
<evidence type="ECO:0000256" key="3">
    <source>
        <dbReference type="PROSITE-ProRule" id="PRU00168"/>
    </source>
</evidence>
<dbReference type="PROSITE" id="PS50009">
    <property type="entry name" value="RASGEF_CAT"/>
    <property type="match status" value="1"/>
</dbReference>
<dbReference type="SMART" id="SM00147">
    <property type="entry name" value="RasGEF"/>
    <property type="match status" value="1"/>
</dbReference>
<dbReference type="InterPro" id="IPR029899">
    <property type="entry name" value="KNDC1"/>
</dbReference>
<dbReference type="InParanoid" id="A0A1S3AEJ1"/>
<dbReference type="GO" id="GO:0032045">
    <property type="term" value="C:guanyl-nucleotide exchange factor complex"/>
    <property type="evidence" value="ECO:0007669"/>
    <property type="project" value="TreeGrafter"/>
</dbReference>
<evidence type="ECO:0000256" key="4">
    <source>
        <dbReference type="SAM" id="MobiDB-lite"/>
    </source>
</evidence>
<feature type="domain" description="N-terminal Ras-GEF" evidence="6">
    <location>
        <begin position="1124"/>
        <end position="1252"/>
    </location>
</feature>
<dbReference type="SMART" id="SM00750">
    <property type="entry name" value="KIND"/>
    <property type="match status" value="2"/>
</dbReference>
<dbReference type="InterPro" id="IPR011009">
    <property type="entry name" value="Kinase-like_dom_sf"/>
</dbReference>
<feature type="region of interest" description="Disordered" evidence="4">
    <location>
        <begin position="667"/>
        <end position="788"/>
    </location>
</feature>
<evidence type="ECO:0000256" key="1">
    <source>
        <dbReference type="ARBA" id="ARBA00022658"/>
    </source>
</evidence>
<dbReference type="GO" id="GO:0048814">
    <property type="term" value="P:regulation of dendrite morphogenesis"/>
    <property type="evidence" value="ECO:0007669"/>
    <property type="project" value="TreeGrafter"/>
</dbReference>
<dbReference type="RefSeq" id="XP_007533782.1">
    <property type="nucleotide sequence ID" value="XM_007533720.3"/>
</dbReference>
<dbReference type="CTD" id="85442"/>
<feature type="region of interest" description="Disordered" evidence="4">
    <location>
        <begin position="933"/>
        <end position="960"/>
    </location>
</feature>
<evidence type="ECO:0000313" key="9">
    <source>
        <dbReference type="RefSeq" id="XP_007533782.1"/>
    </source>
</evidence>
<dbReference type="Pfam" id="PF00617">
    <property type="entry name" value="RasGEF"/>
    <property type="match status" value="1"/>
</dbReference>
<evidence type="ECO:0000259" key="5">
    <source>
        <dbReference type="PROSITE" id="PS50009"/>
    </source>
</evidence>
<feature type="domain" description="Ras-GEF" evidence="5">
    <location>
        <begin position="1344"/>
        <end position="1597"/>
    </location>
</feature>
<feature type="domain" description="KIND" evidence="7">
    <location>
        <begin position="30"/>
        <end position="212"/>
    </location>
</feature>
<feature type="region of interest" description="Disordered" evidence="4">
    <location>
        <begin position="861"/>
        <end position="914"/>
    </location>
</feature>
<feature type="domain" description="KIND" evidence="7">
    <location>
        <begin position="377"/>
        <end position="541"/>
    </location>
</feature>
<feature type="compositionally biased region" description="Pro residues" evidence="4">
    <location>
        <begin position="716"/>
        <end position="731"/>
    </location>
</feature>
<reference evidence="9" key="1">
    <citation type="submission" date="2025-08" db="UniProtKB">
        <authorList>
            <consortium name="RefSeq"/>
        </authorList>
    </citation>
    <scope>IDENTIFICATION</scope>
</reference>
<evidence type="ECO:0000256" key="2">
    <source>
        <dbReference type="ARBA" id="ARBA00022737"/>
    </source>
</evidence>
<dbReference type="InterPro" id="IPR011019">
    <property type="entry name" value="KIND_dom"/>
</dbReference>
<dbReference type="GeneID" id="103123089"/>
<dbReference type="Pfam" id="PF16474">
    <property type="entry name" value="KIND"/>
    <property type="match status" value="1"/>
</dbReference>
<dbReference type="FunFam" id="1.20.870.10:FF:000014">
    <property type="entry name" value="Kinase non-catalytic C-lobe domain-containing 1"/>
    <property type="match status" value="1"/>
</dbReference>
<proteinExistence type="predicted"/>
<dbReference type="Pfam" id="PF00618">
    <property type="entry name" value="RasGEF_N"/>
    <property type="match status" value="1"/>
</dbReference>
<dbReference type="GO" id="GO:0005085">
    <property type="term" value="F:guanyl-nucleotide exchange factor activity"/>
    <property type="evidence" value="ECO:0007669"/>
    <property type="project" value="UniProtKB-KW"/>
</dbReference>
<dbReference type="InterPro" id="IPR001895">
    <property type="entry name" value="RASGEF_cat_dom"/>
</dbReference>
<dbReference type="GO" id="GO:0030425">
    <property type="term" value="C:dendrite"/>
    <property type="evidence" value="ECO:0007669"/>
    <property type="project" value="TreeGrafter"/>
</dbReference>
<dbReference type="OrthoDB" id="10254377at2759"/>
<dbReference type="SUPFAM" id="SSF48366">
    <property type="entry name" value="Ras GEF"/>
    <property type="match status" value="1"/>
</dbReference>
<organism evidence="8 9">
    <name type="scientific">Erinaceus europaeus</name>
    <name type="common">Western European hedgehog</name>
    <dbReference type="NCBI Taxonomy" id="9365"/>
    <lineage>
        <taxon>Eukaryota</taxon>
        <taxon>Metazoa</taxon>
        <taxon>Chordata</taxon>
        <taxon>Craniata</taxon>
        <taxon>Vertebrata</taxon>
        <taxon>Euteleostomi</taxon>
        <taxon>Mammalia</taxon>
        <taxon>Eutheria</taxon>
        <taxon>Laurasiatheria</taxon>
        <taxon>Eulipotyphla</taxon>
        <taxon>Erinaceidae</taxon>
        <taxon>Erinaceinae</taxon>
        <taxon>Erinaceus</taxon>
    </lineage>
</organism>
<dbReference type="FunFam" id="1.10.840.10:FF:000013">
    <property type="entry name" value="Kinase non-catalytic C-lobe domain-containing 1"/>
    <property type="match status" value="1"/>
</dbReference>
<gene>
    <name evidence="9" type="primary">KNDC1</name>
</gene>
<dbReference type="FunFam" id="1.10.510.10:FF:000529">
    <property type="entry name" value="Kinase non-catalytic C-lobe domain-containing 1"/>
    <property type="match status" value="1"/>
</dbReference>
<name>A0A1S3AEJ1_ERIEU</name>
<dbReference type="InterPro" id="IPR023578">
    <property type="entry name" value="Ras_GEF_dom_sf"/>
</dbReference>
<dbReference type="PROSITE" id="PS51377">
    <property type="entry name" value="KIND"/>
    <property type="match status" value="2"/>
</dbReference>